<dbReference type="InterPro" id="IPR044398">
    <property type="entry name" value="Globin-sensor_dom"/>
</dbReference>
<dbReference type="PROSITE" id="PS50111">
    <property type="entry name" value="CHEMOTAXIS_TRANSDUC_2"/>
    <property type="match status" value="1"/>
</dbReference>
<dbReference type="EMBL" id="JBHSSW010000013">
    <property type="protein sequence ID" value="MFC6198763.1"/>
    <property type="molecule type" value="Genomic_DNA"/>
</dbReference>
<dbReference type="InterPro" id="IPR004089">
    <property type="entry name" value="MCPsignal_dom"/>
</dbReference>
<dbReference type="PANTHER" id="PTHR32089">
    <property type="entry name" value="METHYL-ACCEPTING CHEMOTAXIS PROTEIN MCPB"/>
    <property type="match status" value="1"/>
</dbReference>
<dbReference type="Gene3D" id="1.10.287.950">
    <property type="entry name" value="Methyl-accepting chemotaxis protein"/>
    <property type="match status" value="1"/>
</dbReference>
<name>A0ABW1SB16_9PROT</name>
<evidence type="ECO:0000259" key="6">
    <source>
        <dbReference type="PROSITE" id="PS50111"/>
    </source>
</evidence>
<dbReference type="InterPro" id="IPR009050">
    <property type="entry name" value="Globin-like_sf"/>
</dbReference>
<keyword evidence="9" id="KW-1185">Reference proteome</keyword>
<gene>
    <name evidence="8" type="ORF">ACFQDM_11765</name>
</gene>
<comment type="similarity">
    <text evidence="4">Belongs to the methyl-accepting chemotaxis (MCP) protein family.</text>
</comment>
<evidence type="ECO:0000256" key="5">
    <source>
        <dbReference type="PROSITE-ProRule" id="PRU00284"/>
    </source>
</evidence>
<dbReference type="Pfam" id="PF00015">
    <property type="entry name" value="MCPsignal"/>
    <property type="match status" value="1"/>
</dbReference>
<reference evidence="9" key="1">
    <citation type="journal article" date="2019" name="Int. J. Syst. Evol. Microbiol.">
        <title>The Global Catalogue of Microorganisms (GCM) 10K type strain sequencing project: providing services to taxonomists for standard genome sequencing and annotation.</title>
        <authorList>
            <consortium name="The Broad Institute Genomics Platform"/>
            <consortium name="The Broad Institute Genome Sequencing Center for Infectious Disease"/>
            <person name="Wu L."/>
            <person name="Ma J."/>
        </authorList>
    </citation>
    <scope>NUCLEOTIDE SEQUENCE [LARGE SCALE GENOMIC DNA]</scope>
    <source>
        <strain evidence="9">CGMCC-1.15741</strain>
    </source>
</reference>
<dbReference type="CDD" id="cd01068">
    <property type="entry name" value="globin_sensor"/>
    <property type="match status" value="1"/>
</dbReference>
<dbReference type="Proteomes" id="UP001596303">
    <property type="component" value="Unassembled WGS sequence"/>
</dbReference>
<evidence type="ECO:0000256" key="4">
    <source>
        <dbReference type="ARBA" id="ARBA00029447"/>
    </source>
</evidence>
<dbReference type="InterPro" id="IPR039379">
    <property type="entry name" value="Protoglobin_sensor_dom"/>
</dbReference>
<dbReference type="Gene3D" id="1.10.490.10">
    <property type="entry name" value="Globins"/>
    <property type="match status" value="1"/>
</dbReference>
<comment type="subcellular location">
    <subcellularLocation>
        <location evidence="1">Cell inner membrane</location>
        <topology evidence="1">Multi-pass membrane protein</topology>
    </subcellularLocation>
</comment>
<evidence type="ECO:0000313" key="9">
    <source>
        <dbReference type="Proteomes" id="UP001596303"/>
    </source>
</evidence>
<evidence type="ECO:0000256" key="3">
    <source>
        <dbReference type="ARBA" id="ARBA00023224"/>
    </source>
</evidence>
<evidence type="ECO:0000256" key="1">
    <source>
        <dbReference type="ARBA" id="ARBA00004429"/>
    </source>
</evidence>
<evidence type="ECO:0000256" key="2">
    <source>
        <dbReference type="ARBA" id="ARBA00022519"/>
    </source>
</evidence>
<dbReference type="InterPro" id="IPR004090">
    <property type="entry name" value="Chemotax_Me-accpt_rcpt"/>
</dbReference>
<accession>A0ABW1SB16</accession>
<comment type="caution">
    <text evidence="8">The sequence shown here is derived from an EMBL/GenBank/DDBJ whole genome shotgun (WGS) entry which is preliminary data.</text>
</comment>
<feature type="domain" description="Methyl-accepting transducer" evidence="6">
    <location>
        <begin position="188"/>
        <end position="431"/>
    </location>
</feature>
<dbReference type="InterPro" id="IPR012292">
    <property type="entry name" value="Globin/Proto"/>
</dbReference>
<organism evidence="8 9">
    <name type="scientific">Ponticaulis profundi</name>
    <dbReference type="NCBI Taxonomy" id="2665222"/>
    <lineage>
        <taxon>Bacteria</taxon>
        <taxon>Pseudomonadati</taxon>
        <taxon>Pseudomonadota</taxon>
        <taxon>Alphaproteobacteria</taxon>
        <taxon>Hyphomonadales</taxon>
        <taxon>Hyphomonadaceae</taxon>
        <taxon>Ponticaulis</taxon>
    </lineage>
</organism>
<keyword evidence="2" id="KW-0997">Cell inner membrane</keyword>
<dbReference type="RefSeq" id="WP_377379265.1">
    <property type="nucleotide sequence ID" value="NZ_JBHSSW010000013.1"/>
</dbReference>
<protein>
    <submittedName>
        <fullName evidence="8">Protoglobin domain-containing protein</fullName>
    </submittedName>
</protein>
<dbReference type="Pfam" id="PF11563">
    <property type="entry name" value="Protoglobin"/>
    <property type="match status" value="1"/>
</dbReference>
<dbReference type="InterPro" id="IPR000727">
    <property type="entry name" value="T_SNARE_dom"/>
</dbReference>
<sequence length="451" mass="48345">MSQDHDLAERLSFMQIDTQTQGLLSELKPLVKENLKPVLTEFYAHIAKFSAPSSFFHSKELQQHAADRQFEHWMTILEGNFDETYLKSAVAIGMAHARIGLEPRWYIAGYNFIISRILPKIAANQLGKRGKGNASMRKMEALQAAFLSAAMLDMDFAISVYANKTDENNRQKLMTGWADEFEKKISGIVETVAAASVELEHTAKSMSSIAEQTSSRSVSVSAAMEQATTNVTSVANSADEMGNAVSEISQQVNHATKIAASAVSTAQTTNETMEKLSVSAEKVGQVVSLISDIAAQTNLLALNATIESARAGEAGRGFAVVASEVKSLATQTGKATEDIAAQIQEIQSITAQSVAAINQIHQTISEINQVSMAINAAVEEQSTSTREIARNTREAADGTREVTSHIAGVQQGATETGSAAAQVVSASSELGSQADRLRQEVSKFLSSIRAA</sequence>
<proteinExistence type="inferred from homology"/>
<evidence type="ECO:0000313" key="8">
    <source>
        <dbReference type="EMBL" id="MFC6198763.1"/>
    </source>
</evidence>
<keyword evidence="2" id="KW-1003">Cell membrane</keyword>
<keyword evidence="2" id="KW-0472">Membrane</keyword>
<evidence type="ECO:0000259" key="7">
    <source>
        <dbReference type="PROSITE" id="PS50192"/>
    </source>
</evidence>
<dbReference type="PANTHER" id="PTHR32089:SF112">
    <property type="entry name" value="LYSOZYME-LIKE PROTEIN-RELATED"/>
    <property type="match status" value="1"/>
</dbReference>
<feature type="domain" description="T-SNARE coiled-coil homology" evidence="7">
    <location>
        <begin position="347"/>
        <end position="409"/>
    </location>
</feature>
<dbReference type="SUPFAM" id="SSF46458">
    <property type="entry name" value="Globin-like"/>
    <property type="match status" value="1"/>
</dbReference>
<keyword evidence="3 5" id="KW-0807">Transducer</keyword>
<dbReference type="SMART" id="SM00283">
    <property type="entry name" value="MA"/>
    <property type="match status" value="1"/>
</dbReference>
<dbReference type="SUPFAM" id="SSF58104">
    <property type="entry name" value="Methyl-accepting chemotaxis protein (MCP) signaling domain"/>
    <property type="match status" value="1"/>
</dbReference>
<dbReference type="PROSITE" id="PS50192">
    <property type="entry name" value="T_SNARE"/>
    <property type="match status" value="1"/>
</dbReference>
<dbReference type="PRINTS" id="PR00260">
    <property type="entry name" value="CHEMTRNSDUCR"/>
</dbReference>